<keyword evidence="2 4" id="KW-0863">Zinc-finger</keyword>
<protein>
    <recommendedName>
        <fullName evidence="6">GRF-type domain-containing protein</fullName>
    </recommendedName>
</protein>
<evidence type="ECO:0000259" key="6">
    <source>
        <dbReference type="PROSITE" id="PS51999"/>
    </source>
</evidence>
<evidence type="ECO:0000256" key="2">
    <source>
        <dbReference type="ARBA" id="ARBA00022771"/>
    </source>
</evidence>
<comment type="caution">
    <text evidence="7">The sequence shown here is derived from an EMBL/GenBank/DDBJ whole genome shotgun (WGS) entry which is preliminary data.</text>
</comment>
<reference evidence="7" key="1">
    <citation type="submission" date="2020-01" db="EMBL/GenBank/DDBJ databases">
        <authorList>
            <person name="Mishra B."/>
        </authorList>
    </citation>
    <scope>NUCLEOTIDE SEQUENCE [LARGE SCALE GENOMIC DNA]</scope>
</reference>
<dbReference type="PROSITE" id="PS51999">
    <property type="entry name" value="ZF_GRF"/>
    <property type="match status" value="1"/>
</dbReference>
<keyword evidence="5" id="KW-0812">Transmembrane</keyword>
<evidence type="ECO:0000256" key="1">
    <source>
        <dbReference type="ARBA" id="ARBA00022723"/>
    </source>
</evidence>
<keyword evidence="5" id="KW-0472">Membrane</keyword>
<sequence>MDSGEGIRVVRSIVQRRMSMETTASNTSSIGRDRRRFVGVPKRCWCGKHIMELISKSTSNPYRRYYRCAFAVEQKLSNDPHIFKWVEEACLDEIETLVARTVALEEKLQRIGQGRQEFETRVEAALVAKVEEELLGKVEKLVSASHSRMKQTMVVVCVGFAVIIGWSKFVR</sequence>
<keyword evidence="8" id="KW-1185">Reference proteome</keyword>
<dbReference type="EMBL" id="CACVBM020001496">
    <property type="protein sequence ID" value="CAA7052368.1"/>
    <property type="molecule type" value="Genomic_DNA"/>
</dbReference>
<keyword evidence="1" id="KW-0479">Metal-binding</keyword>
<dbReference type="GO" id="GO:0008270">
    <property type="term" value="F:zinc ion binding"/>
    <property type="evidence" value="ECO:0007669"/>
    <property type="project" value="UniProtKB-KW"/>
</dbReference>
<evidence type="ECO:0000256" key="3">
    <source>
        <dbReference type="ARBA" id="ARBA00022833"/>
    </source>
</evidence>
<gene>
    <name evidence="7" type="ORF">MERR_LOCUS39603</name>
</gene>
<dbReference type="Proteomes" id="UP000467841">
    <property type="component" value="Unassembled WGS sequence"/>
</dbReference>
<evidence type="ECO:0000313" key="8">
    <source>
        <dbReference type="Proteomes" id="UP000467841"/>
    </source>
</evidence>
<evidence type="ECO:0000313" key="7">
    <source>
        <dbReference type="EMBL" id="CAA7052368.1"/>
    </source>
</evidence>
<dbReference type="AlphaFoldDB" id="A0A6D2KH91"/>
<feature type="transmembrane region" description="Helical" evidence="5">
    <location>
        <begin position="152"/>
        <end position="169"/>
    </location>
</feature>
<keyword evidence="3" id="KW-0862">Zinc</keyword>
<dbReference type="InterPro" id="IPR010666">
    <property type="entry name" value="Znf_GRF"/>
</dbReference>
<feature type="domain" description="GRF-type" evidence="6">
    <location>
        <begin position="44"/>
        <end position="89"/>
    </location>
</feature>
<proteinExistence type="predicted"/>
<dbReference type="PANTHER" id="PTHR33248">
    <property type="entry name" value="ZINC ION-BINDING PROTEIN"/>
    <property type="match status" value="1"/>
</dbReference>
<evidence type="ECO:0000256" key="5">
    <source>
        <dbReference type="SAM" id="Phobius"/>
    </source>
</evidence>
<organism evidence="7 8">
    <name type="scientific">Microthlaspi erraticum</name>
    <dbReference type="NCBI Taxonomy" id="1685480"/>
    <lineage>
        <taxon>Eukaryota</taxon>
        <taxon>Viridiplantae</taxon>
        <taxon>Streptophyta</taxon>
        <taxon>Embryophyta</taxon>
        <taxon>Tracheophyta</taxon>
        <taxon>Spermatophyta</taxon>
        <taxon>Magnoliopsida</taxon>
        <taxon>eudicotyledons</taxon>
        <taxon>Gunneridae</taxon>
        <taxon>Pentapetalae</taxon>
        <taxon>rosids</taxon>
        <taxon>malvids</taxon>
        <taxon>Brassicales</taxon>
        <taxon>Brassicaceae</taxon>
        <taxon>Coluteocarpeae</taxon>
        <taxon>Microthlaspi</taxon>
    </lineage>
</organism>
<evidence type="ECO:0000256" key="4">
    <source>
        <dbReference type="PROSITE-ProRule" id="PRU01343"/>
    </source>
</evidence>
<accession>A0A6D2KH91</accession>
<keyword evidence="5" id="KW-1133">Transmembrane helix</keyword>
<dbReference type="OrthoDB" id="1103200at2759"/>
<name>A0A6D2KH91_9BRAS</name>